<keyword evidence="3" id="KW-0813">Transport</keyword>
<dbReference type="InterPro" id="IPR000744">
    <property type="entry name" value="NSF_attach"/>
</dbReference>
<evidence type="ECO:0000256" key="6">
    <source>
        <dbReference type="ARBA" id="ARBA00023136"/>
    </source>
</evidence>
<gene>
    <name evidence="9" type="ORF">V8G54_005569</name>
</gene>
<accession>A0AAQ3P0N9</accession>
<organism evidence="9 10">
    <name type="scientific">Vigna mungo</name>
    <name type="common">Black gram</name>
    <name type="synonym">Phaseolus mungo</name>
    <dbReference type="NCBI Taxonomy" id="3915"/>
    <lineage>
        <taxon>Eukaryota</taxon>
        <taxon>Viridiplantae</taxon>
        <taxon>Streptophyta</taxon>
        <taxon>Embryophyta</taxon>
        <taxon>Tracheophyta</taxon>
        <taxon>Spermatophyta</taxon>
        <taxon>Magnoliopsida</taxon>
        <taxon>eudicotyledons</taxon>
        <taxon>Gunneridae</taxon>
        <taxon>Pentapetalae</taxon>
        <taxon>rosids</taxon>
        <taxon>fabids</taxon>
        <taxon>Fabales</taxon>
        <taxon>Fabaceae</taxon>
        <taxon>Papilionoideae</taxon>
        <taxon>50 kb inversion clade</taxon>
        <taxon>NPAAA clade</taxon>
        <taxon>indigoferoid/millettioid clade</taxon>
        <taxon>Phaseoleae</taxon>
        <taxon>Vigna</taxon>
    </lineage>
</organism>
<keyword evidence="5" id="KW-0653">Protein transport</keyword>
<keyword evidence="4" id="KW-0931">ER-Golgi transport</keyword>
<feature type="non-terminal residue" evidence="9">
    <location>
        <position position="1"/>
    </location>
</feature>
<dbReference type="PANTHER" id="PTHR13768">
    <property type="entry name" value="SOLUBLE NSF ATTACHMENT PROTEIN SNAP"/>
    <property type="match status" value="1"/>
</dbReference>
<evidence type="ECO:0000256" key="4">
    <source>
        <dbReference type="ARBA" id="ARBA00022892"/>
    </source>
</evidence>
<evidence type="ECO:0000256" key="8">
    <source>
        <dbReference type="ARBA" id="ARBA00042485"/>
    </source>
</evidence>
<dbReference type="GO" id="GO:0005774">
    <property type="term" value="C:vacuolar membrane"/>
    <property type="evidence" value="ECO:0007669"/>
    <property type="project" value="TreeGrafter"/>
</dbReference>
<dbReference type="PANTHER" id="PTHR13768:SF2">
    <property type="entry name" value="GAMMA-SOLUBLE NSF ATTACHMENT PROTEIN"/>
    <property type="match status" value="1"/>
</dbReference>
<evidence type="ECO:0000313" key="10">
    <source>
        <dbReference type="Proteomes" id="UP001374535"/>
    </source>
</evidence>
<evidence type="ECO:0000256" key="5">
    <source>
        <dbReference type="ARBA" id="ARBA00022927"/>
    </source>
</evidence>
<comment type="similarity">
    <text evidence="2">Belongs to the SNAP family.</text>
</comment>
<dbReference type="GO" id="GO:0005483">
    <property type="term" value="F:soluble NSF attachment protein activity"/>
    <property type="evidence" value="ECO:0007669"/>
    <property type="project" value="TreeGrafter"/>
</dbReference>
<dbReference type="GO" id="GO:0016192">
    <property type="term" value="P:vesicle-mediated transport"/>
    <property type="evidence" value="ECO:0007669"/>
    <property type="project" value="UniProtKB-KW"/>
</dbReference>
<evidence type="ECO:0000256" key="2">
    <source>
        <dbReference type="ARBA" id="ARBA00010050"/>
    </source>
</evidence>
<name>A0AAQ3P0N9_VIGMU</name>
<evidence type="ECO:0000256" key="3">
    <source>
        <dbReference type="ARBA" id="ARBA00022448"/>
    </source>
</evidence>
<evidence type="ECO:0000313" key="9">
    <source>
        <dbReference type="EMBL" id="WVZ18247.1"/>
    </source>
</evidence>
<dbReference type="FunFam" id="1.25.40.10:FF:000323">
    <property type="entry name" value="Gamma-soluble NSF attachment protein"/>
    <property type="match status" value="1"/>
</dbReference>
<dbReference type="EMBL" id="CP144699">
    <property type="protein sequence ID" value="WVZ18247.1"/>
    <property type="molecule type" value="Genomic_DNA"/>
</dbReference>
<dbReference type="Gene3D" id="1.25.40.10">
    <property type="entry name" value="Tetratricopeptide repeat domain"/>
    <property type="match status" value="1"/>
</dbReference>
<dbReference type="SUPFAM" id="SSF48452">
    <property type="entry name" value="TPR-like"/>
    <property type="match status" value="1"/>
</dbReference>
<dbReference type="GO" id="GO:0031201">
    <property type="term" value="C:SNARE complex"/>
    <property type="evidence" value="ECO:0007669"/>
    <property type="project" value="TreeGrafter"/>
</dbReference>
<dbReference type="Pfam" id="PF14938">
    <property type="entry name" value="SNAP"/>
    <property type="match status" value="1"/>
</dbReference>
<reference evidence="9 10" key="1">
    <citation type="journal article" date="2023" name="Life. Sci Alliance">
        <title>Evolutionary insights into 3D genome organization and epigenetic landscape of Vigna mungo.</title>
        <authorList>
            <person name="Junaid A."/>
            <person name="Singh B."/>
            <person name="Bhatia S."/>
        </authorList>
    </citation>
    <scope>NUCLEOTIDE SEQUENCE [LARGE SCALE GENOMIC DNA]</scope>
    <source>
        <strain evidence="9">Urdbean</strain>
    </source>
</reference>
<dbReference type="AlphaFoldDB" id="A0AAQ3P0N9"/>
<sequence>PKSLIFYFCLFNYVPRGSLSVDPKKRVSRVSSLAHLNRRDCEDANKHAIDQPWRLLIPTSCSPKLISCLTTLSLTRWSADWKSATALYEQAANGFRVARNHEKAKIAYEKASKGQEMLSSPWDAAKHMESAAALAKDLSNWQEVGDFYRKASELYMECGRPQPASDALAKAARALEDSMPEEAIQLYTDACTTLEDDGREQMAFDLYRAAANVYIKLQKYTDAASFMLRLGLAADKCNATNSQSKAYLSAIVIYLYADDFKQAEKCYNDCSQVDAFLRSDQNRCASKLLAAYTDGDVEEIKRIAQSSGISHLDHVVSDLVHEFLWNKNRAKVNVWGIQLIPVVYSENSWHGFIFFFFFFFVNSTRNSEEYDRPMFQGALILDIQLESPQFFIVRPEHCFFLQSICILPLPMEHNASVNYFDDDSVQHCFSYWFTQSVSSVIIRLARKLPTGDVNALKAKNAAEEDDLDEDDLT</sequence>
<proteinExistence type="inferred from homology"/>
<protein>
    <recommendedName>
        <fullName evidence="7">Gamma-soluble NSF attachment protein</fullName>
    </recommendedName>
    <alternativeName>
        <fullName evidence="8">N-ethylmaleimide-sensitive factor attachment protein gamma</fullName>
    </alternativeName>
</protein>
<dbReference type="InterPro" id="IPR011990">
    <property type="entry name" value="TPR-like_helical_dom_sf"/>
</dbReference>
<evidence type="ECO:0000256" key="7">
    <source>
        <dbReference type="ARBA" id="ARBA00040047"/>
    </source>
</evidence>
<dbReference type="Proteomes" id="UP001374535">
    <property type="component" value="Chromosome 2"/>
</dbReference>
<dbReference type="GO" id="GO:0006886">
    <property type="term" value="P:intracellular protein transport"/>
    <property type="evidence" value="ECO:0007669"/>
    <property type="project" value="InterPro"/>
</dbReference>
<keyword evidence="6" id="KW-0472">Membrane</keyword>
<comment type="subcellular location">
    <subcellularLocation>
        <location evidence="1">Membrane</location>
        <topology evidence="1">Peripheral membrane protein</topology>
    </subcellularLocation>
</comment>
<keyword evidence="10" id="KW-1185">Reference proteome</keyword>
<dbReference type="GO" id="GO:0019905">
    <property type="term" value="F:syntaxin binding"/>
    <property type="evidence" value="ECO:0007669"/>
    <property type="project" value="TreeGrafter"/>
</dbReference>
<evidence type="ECO:0000256" key="1">
    <source>
        <dbReference type="ARBA" id="ARBA00004170"/>
    </source>
</evidence>